<organism evidence="1 2">
    <name type="scientific">Toxocara canis</name>
    <name type="common">Canine roundworm</name>
    <dbReference type="NCBI Taxonomy" id="6265"/>
    <lineage>
        <taxon>Eukaryota</taxon>
        <taxon>Metazoa</taxon>
        <taxon>Ecdysozoa</taxon>
        <taxon>Nematoda</taxon>
        <taxon>Chromadorea</taxon>
        <taxon>Rhabditida</taxon>
        <taxon>Spirurina</taxon>
        <taxon>Ascaridomorpha</taxon>
        <taxon>Ascaridoidea</taxon>
        <taxon>Toxocaridae</taxon>
        <taxon>Toxocara</taxon>
    </lineage>
</organism>
<dbReference type="Proteomes" id="UP000031036">
    <property type="component" value="Unassembled WGS sequence"/>
</dbReference>
<gene>
    <name evidence="1" type="ORF">Tcan_11298</name>
</gene>
<name>A0A0B2W6K0_TOXCA</name>
<protein>
    <submittedName>
        <fullName evidence="1">Uncharacterized protein</fullName>
    </submittedName>
</protein>
<proteinExistence type="predicted"/>
<comment type="caution">
    <text evidence="1">The sequence shown here is derived from an EMBL/GenBank/DDBJ whole genome shotgun (WGS) entry which is preliminary data.</text>
</comment>
<dbReference type="AlphaFoldDB" id="A0A0B2W6K0"/>
<reference evidence="1 2" key="1">
    <citation type="submission" date="2014-11" db="EMBL/GenBank/DDBJ databases">
        <title>Genetic blueprint of the zoonotic pathogen Toxocara canis.</title>
        <authorList>
            <person name="Zhu X.-Q."/>
            <person name="Korhonen P.K."/>
            <person name="Cai H."/>
            <person name="Young N.D."/>
            <person name="Nejsum P."/>
            <person name="von Samson-Himmelstjerna G."/>
            <person name="Boag P.R."/>
            <person name="Tan P."/>
            <person name="Li Q."/>
            <person name="Min J."/>
            <person name="Yang Y."/>
            <person name="Wang X."/>
            <person name="Fang X."/>
            <person name="Hall R.S."/>
            <person name="Hofmann A."/>
            <person name="Sternberg P.W."/>
            <person name="Jex A.R."/>
            <person name="Gasser R.B."/>
        </authorList>
    </citation>
    <scope>NUCLEOTIDE SEQUENCE [LARGE SCALE GENOMIC DNA]</scope>
    <source>
        <strain evidence="1">PN_DK_2014</strain>
    </source>
</reference>
<accession>A0A0B2W6K0</accession>
<dbReference type="EMBL" id="JPKZ01000005">
    <property type="protein sequence ID" value="KHN89187.1"/>
    <property type="molecule type" value="Genomic_DNA"/>
</dbReference>
<feature type="non-terminal residue" evidence="1">
    <location>
        <position position="1"/>
    </location>
</feature>
<evidence type="ECO:0000313" key="1">
    <source>
        <dbReference type="EMBL" id="KHN89187.1"/>
    </source>
</evidence>
<evidence type="ECO:0000313" key="2">
    <source>
        <dbReference type="Proteomes" id="UP000031036"/>
    </source>
</evidence>
<keyword evidence="2" id="KW-1185">Reference proteome</keyword>
<sequence>IGHFNFIIGQLSPEEIFSDNEFAIGPINENARSETATANGELRGNVKRDAIKRPSNSEDVLVVKRSKNNERNKLLTAHEDYGPVGTQPVLSNKVFIAQLSSQLSKTSI</sequence>